<dbReference type="NCBIfam" id="TIGR03044">
    <property type="entry name" value="PS_II_psb27"/>
    <property type="match status" value="1"/>
</dbReference>
<comment type="similarity">
    <text evidence="1">Belongs to the Psb27 family.</text>
</comment>
<dbReference type="RefSeq" id="WP_265266605.1">
    <property type="nucleotide sequence ID" value="NZ_JAIHOM010000161.1"/>
</dbReference>
<comment type="caution">
    <text evidence="3">The sequence shown here is derived from an EMBL/GenBank/DDBJ whole genome shotgun (WGS) entry which is preliminary data.</text>
</comment>
<dbReference type="Gene3D" id="1.20.58.810">
    <property type="entry name" value="Photosystem II Pbs27"/>
    <property type="match status" value="1"/>
</dbReference>
<evidence type="ECO:0000313" key="4">
    <source>
        <dbReference type="Proteomes" id="UP001526426"/>
    </source>
</evidence>
<feature type="chain" id="PRO_5046669093" description="Photosystem II lipoprotein Psb27" evidence="2">
    <location>
        <begin position="31"/>
        <end position="135"/>
    </location>
</feature>
<accession>A0ABT3LAZ4</accession>
<reference evidence="3 4" key="1">
    <citation type="submission" date="2021-08" db="EMBL/GenBank/DDBJ databases">
        <title>Draft genome sequence of Spirulina subsalsa with high tolerance to salinity and hype-accumulation of phycocyanin.</title>
        <authorList>
            <person name="Pei H."/>
            <person name="Jiang L."/>
        </authorList>
    </citation>
    <scope>NUCLEOTIDE SEQUENCE [LARGE SCALE GENOMIC DNA]</scope>
    <source>
        <strain evidence="3 4">FACHB-351</strain>
    </source>
</reference>
<name>A0ABT3LAZ4_9CYAN</name>
<gene>
    <name evidence="1 3" type="primary">psb27</name>
    <name evidence="3" type="ORF">K4A83_20760</name>
</gene>
<proteinExistence type="inferred from homology"/>
<comment type="subunit">
    <text evidence="1">Monomer. Forms a complex with a monomeric, partially assembled PSII. This is probably the complex in which D1 is assembled and/or replaced.</text>
</comment>
<dbReference type="PANTHER" id="PTHR34041">
    <property type="entry name" value="PHOTOSYSTEM II REPAIR PROTEIN PSB27-H1, CHLOROPLASTIC"/>
    <property type="match status" value="1"/>
</dbReference>
<dbReference type="PANTHER" id="PTHR34041:SF1">
    <property type="entry name" value="PHOTOSYSTEM II REPAIR PROTEIN PSB27-H1, CHLOROPLASTIC"/>
    <property type="match status" value="1"/>
</dbReference>
<dbReference type="InterPro" id="IPR017488">
    <property type="entry name" value="PSII_Psb27_cyano_bac"/>
</dbReference>
<comment type="subcellular location">
    <subcellularLocation>
        <location evidence="1">Cellular thylakoid membrane</location>
        <topology evidence="1">Lipid-anchor</topology>
        <orientation evidence="1">Lumenal side</orientation>
    </subcellularLocation>
    <text evidence="1">Associated with PSII on the lumenal side of the thylakoid membrane.</text>
</comment>
<evidence type="ECO:0000256" key="2">
    <source>
        <dbReference type="SAM" id="SignalP"/>
    </source>
</evidence>
<evidence type="ECO:0000313" key="3">
    <source>
        <dbReference type="EMBL" id="MCW6038684.1"/>
    </source>
</evidence>
<dbReference type="Proteomes" id="UP001526426">
    <property type="component" value="Unassembled WGS sequence"/>
</dbReference>
<keyword evidence="1 2" id="KW-0732">Signal</keyword>
<keyword evidence="1" id="KW-0793">Thylakoid</keyword>
<comment type="function">
    <text evidence="1">Plays a role in the repair and/or biogenesis of the calcium-manganese-oxide cluster on the lumenal face of the thylakoid membrane. Its presence in a photosystem II (PSII) preparation prevents binding of some small extrinsic subunits and thus assembly of calcium-manganese-oxide cluster.</text>
</comment>
<sequence length="135" mass="15078">MFKKPLLSRLLALLCVAVIGLVGCSSTTTSGLTGNYAQDTITVVEHLDRLIDLPNDDPNLPTEQALARQEMNDYAALYRRNSKVSGLRSFTTMQTALNSLAGYYSSYGSRPLTDKLRTRLHKEFKDVQFSLKRGF</sequence>
<evidence type="ECO:0000256" key="1">
    <source>
        <dbReference type="HAMAP-Rule" id="MF_01481"/>
    </source>
</evidence>
<keyword evidence="1" id="KW-0472">Membrane</keyword>
<dbReference type="EMBL" id="JAIHOM010000161">
    <property type="protein sequence ID" value="MCW6038684.1"/>
    <property type="molecule type" value="Genomic_DNA"/>
</dbReference>
<keyword evidence="1" id="KW-0564">Palmitate</keyword>
<keyword evidence="1" id="KW-0449">Lipoprotein</keyword>
<organism evidence="3 4">
    <name type="scientific">Spirulina subsalsa FACHB-351</name>
    <dbReference type="NCBI Taxonomy" id="234711"/>
    <lineage>
        <taxon>Bacteria</taxon>
        <taxon>Bacillati</taxon>
        <taxon>Cyanobacteriota</taxon>
        <taxon>Cyanophyceae</taxon>
        <taxon>Spirulinales</taxon>
        <taxon>Spirulinaceae</taxon>
        <taxon>Spirulina</taxon>
    </lineage>
</organism>
<dbReference type="Pfam" id="PF13326">
    <property type="entry name" value="PSII_Pbs27"/>
    <property type="match status" value="1"/>
</dbReference>
<dbReference type="HAMAP" id="MF_01481">
    <property type="entry name" value="PSII_Psb27"/>
    <property type="match status" value="1"/>
</dbReference>
<feature type="signal peptide" evidence="2">
    <location>
        <begin position="1"/>
        <end position="30"/>
    </location>
</feature>
<keyword evidence="4" id="KW-1185">Reference proteome</keyword>
<dbReference type="PROSITE" id="PS51257">
    <property type="entry name" value="PROKAR_LIPOPROTEIN"/>
    <property type="match status" value="1"/>
</dbReference>
<protein>
    <recommendedName>
        <fullName evidence="1">Photosystem II lipoprotein Psb27</fullName>
    </recommendedName>
    <alternativeName>
        <fullName evidence="1">Photosystem II 11 kDa protein</fullName>
    </alternativeName>
</protein>
<dbReference type="InterPro" id="IPR025585">
    <property type="entry name" value="PSII_Psb27"/>
</dbReference>
<dbReference type="InterPro" id="IPR038450">
    <property type="entry name" value="PSII_Psb27_sf"/>
</dbReference>